<dbReference type="AlphaFoldDB" id="A0ABD3L2R2"/>
<dbReference type="GO" id="GO:0016491">
    <property type="term" value="F:oxidoreductase activity"/>
    <property type="evidence" value="ECO:0007669"/>
    <property type="project" value="UniProtKB-KW"/>
</dbReference>
<evidence type="ECO:0000259" key="2">
    <source>
        <dbReference type="Pfam" id="PF00389"/>
    </source>
</evidence>
<dbReference type="InterPro" id="IPR050223">
    <property type="entry name" value="D-isomer_2-hydroxyacid_DH"/>
</dbReference>
<dbReference type="PANTHER" id="PTHR10996">
    <property type="entry name" value="2-HYDROXYACID DEHYDROGENASE-RELATED"/>
    <property type="match status" value="1"/>
</dbReference>
<gene>
    <name evidence="3" type="ORF">ACJRO7_014997</name>
</gene>
<name>A0ABD3L2R2_EUCGL</name>
<dbReference type="Pfam" id="PF00389">
    <property type="entry name" value="2-Hacid_dh"/>
    <property type="match status" value="1"/>
</dbReference>
<dbReference type="InterPro" id="IPR006139">
    <property type="entry name" value="D-isomer_2_OHA_DH_cat_dom"/>
</dbReference>
<reference evidence="3 4" key="1">
    <citation type="submission" date="2024-11" db="EMBL/GenBank/DDBJ databases">
        <title>Chromosome-level genome assembly of Eucalyptus globulus Labill. provides insights into its genome evolution.</title>
        <authorList>
            <person name="Li X."/>
        </authorList>
    </citation>
    <scope>NUCLEOTIDE SEQUENCE [LARGE SCALE GENOMIC DNA]</scope>
    <source>
        <strain evidence="3">CL2024</strain>
        <tissue evidence="3">Fresh tender leaves</tissue>
    </source>
</reference>
<comment type="caution">
    <text evidence="3">The sequence shown here is derived from an EMBL/GenBank/DDBJ whole genome shotgun (WGS) entry which is preliminary data.</text>
</comment>
<organism evidence="3 4">
    <name type="scientific">Eucalyptus globulus</name>
    <name type="common">Tasmanian blue gum</name>
    <dbReference type="NCBI Taxonomy" id="34317"/>
    <lineage>
        <taxon>Eukaryota</taxon>
        <taxon>Viridiplantae</taxon>
        <taxon>Streptophyta</taxon>
        <taxon>Embryophyta</taxon>
        <taxon>Tracheophyta</taxon>
        <taxon>Spermatophyta</taxon>
        <taxon>Magnoliopsida</taxon>
        <taxon>eudicotyledons</taxon>
        <taxon>Gunneridae</taxon>
        <taxon>Pentapetalae</taxon>
        <taxon>rosids</taxon>
        <taxon>malvids</taxon>
        <taxon>Myrtales</taxon>
        <taxon>Myrtaceae</taxon>
        <taxon>Myrtoideae</taxon>
        <taxon>Eucalypteae</taxon>
        <taxon>Eucalyptus</taxon>
    </lineage>
</organism>
<feature type="domain" description="D-isomer specific 2-hydroxyacid dehydrogenase catalytic" evidence="2">
    <location>
        <begin position="64"/>
        <end position="128"/>
    </location>
</feature>
<dbReference type="PANTHER" id="PTHR10996:SF179">
    <property type="entry name" value="D-ISOMER SPECIFIC 2-HYDROXYACID DEHYDROGENASE FAMILY PROTEIN-RELATED"/>
    <property type="match status" value="1"/>
</dbReference>
<dbReference type="Gene3D" id="3.40.50.720">
    <property type="entry name" value="NAD(P)-binding Rossmann-like Domain"/>
    <property type="match status" value="1"/>
</dbReference>
<accession>A0ABD3L2R2</accession>
<sequence length="154" mass="17336">MAYYPQNDGAPPPLNCRPPPLCIRLLRHPTQFSVLDYPILNTFCFLNPWESTLPLSDFLSFIDARVAKAILTSGMSPITTDMLRWLPEVRLVITTNAGLNHIDLAKCQRRGIVIANTRDTYSEDVVDFIFIFLVKKCGGFVHHCATKLVGLNCQ</sequence>
<protein>
    <recommendedName>
        <fullName evidence="2">D-isomer specific 2-hydroxyacid dehydrogenase catalytic domain-containing protein</fullName>
    </recommendedName>
</protein>
<evidence type="ECO:0000313" key="3">
    <source>
        <dbReference type="EMBL" id="KAL3745983.1"/>
    </source>
</evidence>
<evidence type="ECO:0000313" key="4">
    <source>
        <dbReference type="Proteomes" id="UP001634007"/>
    </source>
</evidence>
<keyword evidence="4" id="KW-1185">Reference proteome</keyword>
<dbReference type="SUPFAM" id="SSF52283">
    <property type="entry name" value="Formate/glycerate dehydrogenase catalytic domain-like"/>
    <property type="match status" value="1"/>
</dbReference>
<dbReference type="Proteomes" id="UP001634007">
    <property type="component" value="Unassembled WGS sequence"/>
</dbReference>
<keyword evidence="1" id="KW-0560">Oxidoreductase</keyword>
<evidence type="ECO:0000256" key="1">
    <source>
        <dbReference type="ARBA" id="ARBA00023002"/>
    </source>
</evidence>
<proteinExistence type="predicted"/>
<dbReference type="EMBL" id="JBJKBG010000003">
    <property type="protein sequence ID" value="KAL3745983.1"/>
    <property type="molecule type" value="Genomic_DNA"/>
</dbReference>